<dbReference type="GO" id="GO:0019344">
    <property type="term" value="P:cysteine biosynthetic process"/>
    <property type="evidence" value="ECO:0007669"/>
    <property type="project" value="TreeGrafter"/>
</dbReference>
<evidence type="ECO:0000256" key="2">
    <source>
        <dbReference type="ARBA" id="ARBA00022448"/>
    </source>
</evidence>
<evidence type="ECO:0008006" key="11">
    <source>
        <dbReference type="Google" id="ProtNLM"/>
    </source>
</evidence>
<dbReference type="InterPro" id="IPR050480">
    <property type="entry name" value="CysZ-like"/>
</dbReference>
<keyword evidence="2" id="KW-0813">Transport</keyword>
<evidence type="ECO:0000256" key="7">
    <source>
        <dbReference type="ARBA" id="ARBA00022989"/>
    </source>
</evidence>
<keyword evidence="7 9" id="KW-1133">Transmembrane helix</keyword>
<evidence type="ECO:0000256" key="6">
    <source>
        <dbReference type="ARBA" id="ARBA00022692"/>
    </source>
</evidence>
<evidence type="ECO:0000256" key="8">
    <source>
        <dbReference type="ARBA" id="ARBA00023136"/>
    </source>
</evidence>
<keyword evidence="6 9" id="KW-0812">Transmembrane</keyword>
<dbReference type="GO" id="GO:0009675">
    <property type="term" value="F:high-affinity sulfate:proton symporter activity"/>
    <property type="evidence" value="ECO:0007669"/>
    <property type="project" value="TreeGrafter"/>
</dbReference>
<reference evidence="10" key="1">
    <citation type="submission" date="2018-06" db="EMBL/GenBank/DDBJ databases">
        <authorList>
            <person name="Zhirakovskaya E."/>
        </authorList>
    </citation>
    <scope>NUCLEOTIDE SEQUENCE</scope>
</reference>
<accession>A0A3B1CAR3</accession>
<comment type="subcellular location">
    <subcellularLocation>
        <location evidence="1">Membrane</location>
        <topology evidence="1">Multi-pass membrane protein</topology>
    </subcellularLocation>
</comment>
<feature type="transmembrane region" description="Helical" evidence="9">
    <location>
        <begin position="167"/>
        <end position="190"/>
    </location>
</feature>
<dbReference type="InterPro" id="IPR059112">
    <property type="entry name" value="CysZ/EI24"/>
</dbReference>
<evidence type="ECO:0000256" key="5">
    <source>
        <dbReference type="ARBA" id="ARBA00022605"/>
    </source>
</evidence>
<name>A0A3B1CAR3_9ZZZZ</name>
<evidence type="ECO:0000256" key="3">
    <source>
        <dbReference type="ARBA" id="ARBA00022475"/>
    </source>
</evidence>
<gene>
    <name evidence="10" type="ORF">MNBD_NITROSPINAE02-749</name>
</gene>
<dbReference type="PANTHER" id="PTHR37468">
    <property type="entry name" value="SULFATE TRANSPORTER CYSZ"/>
    <property type="match status" value="1"/>
</dbReference>
<sequence>MNQPRNILHAPKGFFYLLRGMKLILSEWRLLRLAALPLVVNILIFVIFFFSFNYFAYEISQWVFTQGDDVWYWHILSWITGILLFSLSLVVVIFGFVAIGLVVAAPFNDMLCAAIEEKVTGKTISINMSIMELALYTMKNEGKKMVVIIAIQLVLILMNLIPVVGQFLFLVLNPLFLMIVAAFEFISFTLDRRGNSFAQKKDYLMSRLGLSLGFGLSVCITLIIPVVNFILLPVAVAGGTLFVIENPPDDAGEQNDG</sequence>
<dbReference type="GO" id="GO:0005886">
    <property type="term" value="C:plasma membrane"/>
    <property type="evidence" value="ECO:0007669"/>
    <property type="project" value="TreeGrafter"/>
</dbReference>
<keyword evidence="5" id="KW-0028">Amino-acid biosynthesis</keyword>
<evidence type="ECO:0000256" key="4">
    <source>
        <dbReference type="ARBA" id="ARBA00022519"/>
    </source>
</evidence>
<keyword evidence="4" id="KW-0997">Cell inner membrane</keyword>
<evidence type="ECO:0000313" key="10">
    <source>
        <dbReference type="EMBL" id="VAX19860.1"/>
    </source>
</evidence>
<keyword evidence="8 9" id="KW-0472">Membrane</keyword>
<evidence type="ECO:0000256" key="9">
    <source>
        <dbReference type="SAM" id="Phobius"/>
    </source>
</evidence>
<feature type="transmembrane region" description="Helical" evidence="9">
    <location>
        <begin position="145"/>
        <end position="161"/>
    </location>
</feature>
<keyword evidence="3" id="KW-1003">Cell membrane</keyword>
<dbReference type="Pfam" id="PF07264">
    <property type="entry name" value="EI24"/>
    <property type="match status" value="1"/>
</dbReference>
<protein>
    <recommendedName>
        <fullName evidence="11">Sulfate transporter, CysZ-type</fullName>
    </recommendedName>
</protein>
<organism evidence="10">
    <name type="scientific">hydrothermal vent metagenome</name>
    <dbReference type="NCBI Taxonomy" id="652676"/>
    <lineage>
        <taxon>unclassified sequences</taxon>
        <taxon>metagenomes</taxon>
        <taxon>ecological metagenomes</taxon>
    </lineage>
</organism>
<feature type="transmembrane region" description="Helical" evidence="9">
    <location>
        <begin position="75"/>
        <end position="103"/>
    </location>
</feature>
<evidence type="ECO:0000256" key="1">
    <source>
        <dbReference type="ARBA" id="ARBA00004141"/>
    </source>
</evidence>
<feature type="transmembrane region" description="Helical" evidence="9">
    <location>
        <begin position="211"/>
        <end position="244"/>
    </location>
</feature>
<dbReference type="EMBL" id="UOGE01000049">
    <property type="protein sequence ID" value="VAX19860.1"/>
    <property type="molecule type" value="Genomic_DNA"/>
</dbReference>
<proteinExistence type="predicted"/>
<dbReference type="PANTHER" id="PTHR37468:SF1">
    <property type="entry name" value="SULFATE TRANSPORTER CYSZ"/>
    <property type="match status" value="1"/>
</dbReference>
<dbReference type="AlphaFoldDB" id="A0A3B1CAR3"/>
<feature type="transmembrane region" description="Helical" evidence="9">
    <location>
        <begin position="30"/>
        <end position="55"/>
    </location>
</feature>
<dbReference type="GO" id="GO:0000103">
    <property type="term" value="P:sulfate assimilation"/>
    <property type="evidence" value="ECO:0007669"/>
    <property type="project" value="TreeGrafter"/>
</dbReference>